<dbReference type="PANTHER" id="PTHR12674:SF2">
    <property type="entry name" value="PREFOLDIN SUBUNIT 5"/>
    <property type="match status" value="1"/>
</dbReference>
<comment type="similarity">
    <text evidence="1">Belongs to the prefoldin subunit alpha family.</text>
</comment>
<keyword evidence="3" id="KW-1185">Reference proteome</keyword>
<dbReference type="Pfam" id="PF02996">
    <property type="entry name" value="Prefoldin"/>
    <property type="match status" value="1"/>
</dbReference>
<dbReference type="InterPro" id="IPR009053">
    <property type="entry name" value="Prefoldin"/>
</dbReference>
<dbReference type="GO" id="GO:0006457">
    <property type="term" value="P:protein folding"/>
    <property type="evidence" value="ECO:0007669"/>
    <property type="project" value="InterPro"/>
</dbReference>
<organism evidence="2 3">
    <name type="scientific">Chaetoceros tenuissimus</name>
    <dbReference type="NCBI Taxonomy" id="426638"/>
    <lineage>
        <taxon>Eukaryota</taxon>
        <taxon>Sar</taxon>
        <taxon>Stramenopiles</taxon>
        <taxon>Ochrophyta</taxon>
        <taxon>Bacillariophyta</taxon>
        <taxon>Coscinodiscophyceae</taxon>
        <taxon>Chaetocerotophycidae</taxon>
        <taxon>Chaetocerotales</taxon>
        <taxon>Chaetocerotaceae</taxon>
        <taxon>Chaetoceros</taxon>
    </lineage>
</organism>
<dbReference type="Gene3D" id="1.10.287.370">
    <property type="match status" value="1"/>
</dbReference>
<dbReference type="PANTHER" id="PTHR12674">
    <property type="entry name" value="PREFOLDIN SUBUNIT 5"/>
    <property type="match status" value="1"/>
</dbReference>
<comment type="caution">
    <text evidence="2">The sequence shown here is derived from an EMBL/GenBank/DDBJ whole genome shotgun (WGS) entry which is preliminary data.</text>
</comment>
<accession>A0AAD3CH62</accession>
<reference evidence="2 3" key="1">
    <citation type="journal article" date="2021" name="Sci. Rep.">
        <title>The genome of the diatom Chaetoceros tenuissimus carries an ancient integrated fragment of an extant virus.</title>
        <authorList>
            <person name="Hongo Y."/>
            <person name="Kimura K."/>
            <person name="Takaki Y."/>
            <person name="Yoshida Y."/>
            <person name="Baba S."/>
            <person name="Kobayashi G."/>
            <person name="Nagasaki K."/>
            <person name="Hano T."/>
            <person name="Tomaru Y."/>
        </authorList>
    </citation>
    <scope>NUCLEOTIDE SEQUENCE [LARGE SCALE GENOMIC DNA]</scope>
    <source>
        <strain evidence="2 3">NIES-3715</strain>
    </source>
</reference>
<dbReference type="AlphaFoldDB" id="A0AAD3CH62"/>
<dbReference type="GO" id="GO:1990113">
    <property type="term" value="P:RNA polymerase I assembly"/>
    <property type="evidence" value="ECO:0007669"/>
    <property type="project" value="TreeGrafter"/>
</dbReference>
<evidence type="ECO:0000256" key="1">
    <source>
        <dbReference type="ARBA" id="ARBA00010048"/>
    </source>
</evidence>
<dbReference type="Proteomes" id="UP001054902">
    <property type="component" value="Unassembled WGS sequence"/>
</dbReference>
<dbReference type="CDD" id="cd23157">
    <property type="entry name" value="Prefoldin_5"/>
    <property type="match status" value="1"/>
</dbReference>
<dbReference type="GO" id="GO:0051082">
    <property type="term" value="F:unfolded protein binding"/>
    <property type="evidence" value="ECO:0007669"/>
    <property type="project" value="InterPro"/>
</dbReference>
<sequence>MSDQPRQIDLDSMSLEQLNQFKQSEESRLNAITQHYATLRASSSRFASAKKALTELTPASAVDQKQIMIPLTESLYVPATIEDPSKVMVELGTGFYSEKNVKQAQELLDRKTKLVDVNSENVMEAITVTRKNVESIHTAMNGKMLEIRARQEGMKIRQQEGGN</sequence>
<dbReference type="NCBIfam" id="TIGR00293">
    <property type="entry name" value="prefoldin subunit alpha"/>
    <property type="match status" value="1"/>
</dbReference>
<dbReference type="SUPFAM" id="SSF46579">
    <property type="entry name" value="Prefoldin"/>
    <property type="match status" value="1"/>
</dbReference>
<dbReference type="GO" id="GO:1990115">
    <property type="term" value="P:RNA polymerase III assembly"/>
    <property type="evidence" value="ECO:0007669"/>
    <property type="project" value="TreeGrafter"/>
</dbReference>
<dbReference type="GO" id="GO:0016272">
    <property type="term" value="C:prefoldin complex"/>
    <property type="evidence" value="ECO:0007669"/>
    <property type="project" value="InterPro"/>
</dbReference>
<proteinExistence type="inferred from homology"/>
<gene>
    <name evidence="2" type="ORF">CTEN210_02232</name>
</gene>
<protein>
    <recommendedName>
        <fullName evidence="4">Prefoldin subunit 5</fullName>
    </recommendedName>
</protein>
<dbReference type="InterPro" id="IPR011599">
    <property type="entry name" value="PFD_alpha_archaea"/>
</dbReference>
<dbReference type="GO" id="GO:1990114">
    <property type="term" value="P:RNA polymerase II core complex assembly"/>
    <property type="evidence" value="ECO:0007669"/>
    <property type="project" value="TreeGrafter"/>
</dbReference>
<evidence type="ECO:0000313" key="2">
    <source>
        <dbReference type="EMBL" id="GFH45758.1"/>
    </source>
</evidence>
<evidence type="ECO:0000313" key="3">
    <source>
        <dbReference type="Proteomes" id="UP001054902"/>
    </source>
</evidence>
<dbReference type="EMBL" id="BLLK01000022">
    <property type="protein sequence ID" value="GFH45758.1"/>
    <property type="molecule type" value="Genomic_DNA"/>
</dbReference>
<name>A0AAD3CH62_9STRA</name>
<dbReference type="GO" id="GO:0005737">
    <property type="term" value="C:cytoplasm"/>
    <property type="evidence" value="ECO:0007669"/>
    <property type="project" value="TreeGrafter"/>
</dbReference>
<dbReference type="InterPro" id="IPR004127">
    <property type="entry name" value="Prefoldin_subunit_alpha"/>
</dbReference>
<evidence type="ECO:0008006" key="4">
    <source>
        <dbReference type="Google" id="ProtNLM"/>
    </source>
</evidence>